<dbReference type="RefSeq" id="WP_386824180.1">
    <property type="nucleotide sequence ID" value="NZ_JBHTIF010000002.1"/>
</dbReference>
<dbReference type="InterPro" id="IPR011006">
    <property type="entry name" value="CheY-like_superfamily"/>
</dbReference>
<organism evidence="6 7">
    <name type="scientific">Lysobacter brunescens</name>
    <dbReference type="NCBI Taxonomy" id="262323"/>
    <lineage>
        <taxon>Bacteria</taxon>
        <taxon>Pseudomonadati</taxon>
        <taxon>Pseudomonadota</taxon>
        <taxon>Gammaproteobacteria</taxon>
        <taxon>Lysobacterales</taxon>
        <taxon>Lysobacteraceae</taxon>
        <taxon>Lysobacter</taxon>
    </lineage>
</organism>
<dbReference type="Gene3D" id="1.20.120.160">
    <property type="entry name" value="HPT domain"/>
    <property type="match status" value="1"/>
</dbReference>
<evidence type="ECO:0000256" key="2">
    <source>
        <dbReference type="ARBA" id="ARBA00023012"/>
    </source>
</evidence>
<dbReference type="InterPro" id="IPR008207">
    <property type="entry name" value="Sig_transdc_His_kin_Hpt_dom"/>
</dbReference>
<dbReference type="SMART" id="SM00448">
    <property type="entry name" value="REC"/>
    <property type="match status" value="1"/>
</dbReference>
<dbReference type="EMBL" id="JBHTIF010000002">
    <property type="protein sequence ID" value="MFD0726348.1"/>
    <property type="molecule type" value="Genomic_DNA"/>
</dbReference>
<name>A0ABW2YDV6_9GAMM</name>
<dbReference type="InterPro" id="IPR050595">
    <property type="entry name" value="Bact_response_regulator"/>
</dbReference>
<dbReference type="SUPFAM" id="SSF52172">
    <property type="entry name" value="CheY-like"/>
    <property type="match status" value="1"/>
</dbReference>
<protein>
    <submittedName>
        <fullName evidence="6">Response regulator</fullName>
    </submittedName>
</protein>
<dbReference type="InterPro" id="IPR036641">
    <property type="entry name" value="HPT_dom_sf"/>
</dbReference>
<evidence type="ECO:0000256" key="3">
    <source>
        <dbReference type="PROSITE-ProRule" id="PRU00169"/>
    </source>
</evidence>
<dbReference type="SUPFAM" id="SSF47226">
    <property type="entry name" value="Histidine-containing phosphotransfer domain, HPT domain"/>
    <property type="match status" value="1"/>
</dbReference>
<comment type="caution">
    <text evidence="6">The sequence shown here is derived from an EMBL/GenBank/DDBJ whole genome shotgun (WGS) entry which is preliminary data.</text>
</comment>
<feature type="modified residue" description="4-aspartylphosphate" evidence="3">
    <location>
        <position position="57"/>
    </location>
</feature>
<feature type="compositionally biased region" description="Basic and acidic residues" evidence="4">
    <location>
        <begin position="130"/>
        <end position="139"/>
    </location>
</feature>
<reference evidence="7" key="1">
    <citation type="journal article" date="2019" name="Int. J. Syst. Evol. Microbiol.">
        <title>The Global Catalogue of Microorganisms (GCM) 10K type strain sequencing project: providing services to taxonomists for standard genome sequencing and annotation.</title>
        <authorList>
            <consortium name="The Broad Institute Genomics Platform"/>
            <consortium name="The Broad Institute Genome Sequencing Center for Infectious Disease"/>
            <person name="Wu L."/>
            <person name="Ma J."/>
        </authorList>
    </citation>
    <scope>NUCLEOTIDE SEQUENCE [LARGE SCALE GENOMIC DNA]</scope>
    <source>
        <strain evidence="7">CCUG 55585</strain>
    </source>
</reference>
<dbReference type="Proteomes" id="UP001597110">
    <property type="component" value="Unassembled WGS sequence"/>
</dbReference>
<evidence type="ECO:0000313" key="6">
    <source>
        <dbReference type="EMBL" id="MFD0726348.1"/>
    </source>
</evidence>
<feature type="region of interest" description="Disordered" evidence="4">
    <location>
        <begin position="124"/>
        <end position="146"/>
    </location>
</feature>
<sequence length="248" mass="26306">MNADPALPRLLLLEDDPVSAAFLTTALEALPARVDVAGSLAEAETLRDTRHALWLFDANLPDGTGGELLARWRMHGLTTPALAHTADARPEERDALIDAGFADVLRKPLGVAALQAAVRQALGANRKRGPKDDCPPRDDDDKDGATSPIWDDAVALRALNGNAALVETMRGLFLGELPAVRMRIADALARADADAVRAELHKLQASCGFVGAARVLVAVLALRDAPLSREAFAQFEDAVDGTMRAVVA</sequence>
<proteinExistence type="predicted"/>
<feature type="domain" description="Response regulatory" evidence="5">
    <location>
        <begin position="9"/>
        <end position="122"/>
    </location>
</feature>
<dbReference type="PANTHER" id="PTHR44591">
    <property type="entry name" value="STRESS RESPONSE REGULATOR PROTEIN 1"/>
    <property type="match status" value="1"/>
</dbReference>
<dbReference type="Pfam" id="PF01627">
    <property type="entry name" value="Hpt"/>
    <property type="match status" value="1"/>
</dbReference>
<accession>A0ABW2YDV6</accession>
<dbReference type="Pfam" id="PF00072">
    <property type="entry name" value="Response_reg"/>
    <property type="match status" value="1"/>
</dbReference>
<dbReference type="CDD" id="cd00156">
    <property type="entry name" value="REC"/>
    <property type="match status" value="1"/>
</dbReference>
<evidence type="ECO:0000313" key="7">
    <source>
        <dbReference type="Proteomes" id="UP001597110"/>
    </source>
</evidence>
<dbReference type="PANTHER" id="PTHR44591:SF21">
    <property type="entry name" value="TWO-COMPONENT RESPONSE REGULATOR"/>
    <property type="match status" value="1"/>
</dbReference>
<keyword evidence="7" id="KW-1185">Reference proteome</keyword>
<keyword evidence="2" id="KW-0902">Two-component regulatory system</keyword>
<dbReference type="InterPro" id="IPR001789">
    <property type="entry name" value="Sig_transdc_resp-reg_receiver"/>
</dbReference>
<keyword evidence="1 3" id="KW-0597">Phosphoprotein</keyword>
<evidence type="ECO:0000259" key="5">
    <source>
        <dbReference type="PROSITE" id="PS50110"/>
    </source>
</evidence>
<evidence type="ECO:0000256" key="4">
    <source>
        <dbReference type="SAM" id="MobiDB-lite"/>
    </source>
</evidence>
<dbReference type="Gene3D" id="3.40.50.2300">
    <property type="match status" value="1"/>
</dbReference>
<gene>
    <name evidence="6" type="ORF">ACFQ0E_12170</name>
</gene>
<dbReference type="PROSITE" id="PS50110">
    <property type="entry name" value="RESPONSE_REGULATORY"/>
    <property type="match status" value="1"/>
</dbReference>
<evidence type="ECO:0000256" key="1">
    <source>
        <dbReference type="ARBA" id="ARBA00022553"/>
    </source>
</evidence>